<accession>U2KMI6</accession>
<dbReference type="STRING" id="411473.RUMCAL_02289"/>
<reference evidence="1 2" key="1">
    <citation type="submission" date="2013-07" db="EMBL/GenBank/DDBJ databases">
        <authorList>
            <person name="Weinstock G."/>
            <person name="Sodergren E."/>
            <person name="Wylie T."/>
            <person name="Fulton L."/>
            <person name="Fulton R."/>
            <person name="Fronick C."/>
            <person name="O'Laughlin M."/>
            <person name="Godfrey J."/>
            <person name="Miner T."/>
            <person name="Herter B."/>
            <person name="Appelbaum E."/>
            <person name="Cordes M."/>
            <person name="Lek S."/>
            <person name="Wollam A."/>
            <person name="Pepin K.H."/>
            <person name="Palsikar V.B."/>
            <person name="Mitreva M."/>
            <person name="Wilson R.K."/>
        </authorList>
    </citation>
    <scope>NUCLEOTIDE SEQUENCE [LARGE SCALE GENOMIC DNA]</scope>
    <source>
        <strain evidence="1 2">ATCC 27760</strain>
    </source>
</reference>
<sequence>MAEHEVKEQDKSDELVDMIEKLMEDGSGHLTISEDDLMGEGLNVKTYRSMDCSKGNMACCQPTEFIEDE</sequence>
<organism evidence="1 2">
    <name type="scientific">Ruminococcus callidus ATCC 27760</name>
    <dbReference type="NCBI Taxonomy" id="411473"/>
    <lineage>
        <taxon>Bacteria</taxon>
        <taxon>Bacillati</taxon>
        <taxon>Bacillota</taxon>
        <taxon>Clostridia</taxon>
        <taxon>Eubacteriales</taxon>
        <taxon>Oscillospiraceae</taxon>
        <taxon>Ruminococcus</taxon>
    </lineage>
</organism>
<name>U2KMI6_9FIRM</name>
<dbReference type="RefSeq" id="WP_021680445.1">
    <property type="nucleotide sequence ID" value="NZ_KI260291.1"/>
</dbReference>
<dbReference type="PATRIC" id="fig|411473.3.peg.1899"/>
<evidence type="ECO:0000313" key="2">
    <source>
        <dbReference type="Proteomes" id="UP000016662"/>
    </source>
</evidence>
<dbReference type="AlphaFoldDB" id="U2KMI6"/>
<keyword evidence="2" id="KW-1185">Reference proteome</keyword>
<evidence type="ECO:0000313" key="1">
    <source>
        <dbReference type="EMBL" id="ERJ93285.1"/>
    </source>
</evidence>
<dbReference type="EMBL" id="AWVF01000284">
    <property type="protein sequence ID" value="ERJ93285.1"/>
    <property type="molecule type" value="Genomic_DNA"/>
</dbReference>
<dbReference type="GeneID" id="93692399"/>
<dbReference type="Proteomes" id="UP000016662">
    <property type="component" value="Unassembled WGS sequence"/>
</dbReference>
<dbReference type="HOGENOM" id="CLU_2668807_0_0_9"/>
<protein>
    <submittedName>
        <fullName evidence="1">Uncharacterized protein</fullName>
    </submittedName>
</protein>
<proteinExistence type="predicted"/>
<gene>
    <name evidence="1" type="ORF">RUMCAL_02289</name>
</gene>
<comment type="caution">
    <text evidence="1">The sequence shown here is derived from an EMBL/GenBank/DDBJ whole genome shotgun (WGS) entry which is preliminary data.</text>
</comment>
<dbReference type="OrthoDB" id="1822803at2"/>